<evidence type="ECO:0000256" key="6">
    <source>
        <dbReference type="SAM" id="SignalP"/>
    </source>
</evidence>
<keyword evidence="3 6" id="KW-0732">Signal</keyword>
<reference evidence="7" key="1">
    <citation type="journal article" date="2023" name="Science">
        <title>Genome structures resolve the early diversification of teleost fishes.</title>
        <authorList>
            <person name="Parey E."/>
            <person name="Louis A."/>
            <person name="Montfort J."/>
            <person name="Bouchez O."/>
            <person name="Roques C."/>
            <person name="Iampietro C."/>
            <person name="Lluch J."/>
            <person name="Castinel A."/>
            <person name="Donnadieu C."/>
            <person name="Desvignes T."/>
            <person name="Floi Bucao C."/>
            <person name="Jouanno E."/>
            <person name="Wen M."/>
            <person name="Mejri S."/>
            <person name="Dirks R."/>
            <person name="Jansen H."/>
            <person name="Henkel C."/>
            <person name="Chen W.J."/>
            <person name="Zahm M."/>
            <person name="Cabau C."/>
            <person name="Klopp C."/>
            <person name="Thompson A.W."/>
            <person name="Robinson-Rechavi M."/>
            <person name="Braasch I."/>
            <person name="Lecointre G."/>
            <person name="Bobe J."/>
            <person name="Postlethwait J.H."/>
            <person name="Berthelot C."/>
            <person name="Roest Crollius H."/>
            <person name="Guiguen Y."/>
        </authorList>
    </citation>
    <scope>NUCLEOTIDE SEQUENCE</scope>
    <source>
        <strain evidence="7">WJC10195</strain>
    </source>
</reference>
<dbReference type="GO" id="GO:0016055">
    <property type="term" value="P:Wnt signaling pathway"/>
    <property type="evidence" value="ECO:0007669"/>
    <property type="project" value="InterPro"/>
</dbReference>
<dbReference type="GO" id="GO:0005576">
    <property type="term" value="C:extracellular region"/>
    <property type="evidence" value="ECO:0007669"/>
    <property type="project" value="InterPro"/>
</dbReference>
<keyword evidence="2" id="KW-0964">Secreted</keyword>
<dbReference type="AlphaFoldDB" id="A0A9Q1FI47"/>
<evidence type="ECO:0000256" key="5">
    <source>
        <dbReference type="SAM" id="MobiDB-lite"/>
    </source>
</evidence>
<dbReference type="OrthoDB" id="9931375at2759"/>
<evidence type="ECO:0000313" key="7">
    <source>
        <dbReference type="EMBL" id="KAJ8359365.1"/>
    </source>
</evidence>
<protein>
    <recommendedName>
        <fullName evidence="9">Dorsal inhibitory axon guidance protein</fullName>
    </recommendedName>
</protein>
<feature type="compositionally biased region" description="Basic residues" evidence="5">
    <location>
        <begin position="141"/>
        <end position="163"/>
    </location>
</feature>
<proteinExistence type="predicted"/>
<feature type="compositionally biased region" description="Basic residues" evidence="5">
    <location>
        <begin position="119"/>
        <end position="128"/>
    </location>
</feature>
<feature type="compositionally biased region" description="Basic and acidic residues" evidence="5">
    <location>
        <begin position="129"/>
        <end position="140"/>
    </location>
</feature>
<accession>A0A9Q1FI47</accession>
<dbReference type="EMBL" id="JAINUF010000005">
    <property type="protein sequence ID" value="KAJ8359365.1"/>
    <property type="molecule type" value="Genomic_DNA"/>
</dbReference>
<evidence type="ECO:0000256" key="3">
    <source>
        <dbReference type="ARBA" id="ARBA00022729"/>
    </source>
</evidence>
<organism evidence="7 8">
    <name type="scientific">Synaphobranchus kaupii</name>
    <name type="common">Kaup's arrowtooth eel</name>
    <dbReference type="NCBI Taxonomy" id="118154"/>
    <lineage>
        <taxon>Eukaryota</taxon>
        <taxon>Metazoa</taxon>
        <taxon>Chordata</taxon>
        <taxon>Craniata</taxon>
        <taxon>Vertebrata</taxon>
        <taxon>Euteleostomi</taxon>
        <taxon>Actinopterygii</taxon>
        <taxon>Neopterygii</taxon>
        <taxon>Teleostei</taxon>
        <taxon>Anguilliformes</taxon>
        <taxon>Synaphobranchidae</taxon>
        <taxon>Synaphobranchus</taxon>
    </lineage>
</organism>
<evidence type="ECO:0008006" key="9">
    <source>
        <dbReference type="Google" id="ProtNLM"/>
    </source>
</evidence>
<feature type="region of interest" description="Disordered" evidence="5">
    <location>
        <begin position="32"/>
        <end position="92"/>
    </location>
</feature>
<feature type="compositionally biased region" description="Polar residues" evidence="5">
    <location>
        <begin position="221"/>
        <end position="239"/>
    </location>
</feature>
<feature type="compositionally biased region" description="Low complexity" evidence="5">
    <location>
        <begin position="202"/>
        <end position="220"/>
    </location>
</feature>
<gene>
    <name evidence="7" type="ORF">SKAU_G00158900</name>
</gene>
<dbReference type="Proteomes" id="UP001152622">
    <property type="component" value="Chromosome 5"/>
</dbReference>
<keyword evidence="1" id="KW-0217">Developmental protein</keyword>
<feature type="signal peptide" evidence="6">
    <location>
        <begin position="1"/>
        <end position="22"/>
    </location>
</feature>
<dbReference type="InterPro" id="IPR029094">
    <property type="entry name" value="Draxin"/>
</dbReference>
<name>A0A9Q1FI47_SYNKA</name>
<evidence type="ECO:0000313" key="8">
    <source>
        <dbReference type="Proteomes" id="UP001152622"/>
    </source>
</evidence>
<feature type="region of interest" description="Disordered" evidence="5">
    <location>
        <begin position="115"/>
        <end position="243"/>
    </location>
</feature>
<keyword evidence="4" id="KW-0325">Glycoprotein</keyword>
<dbReference type="PANTHER" id="PTHR28610:SF1">
    <property type="entry name" value="DRAXIN"/>
    <property type="match status" value="1"/>
</dbReference>
<comment type="caution">
    <text evidence="7">The sequence shown here is derived from an EMBL/GenBank/DDBJ whole genome shotgun (WGS) entry which is preliminary data.</text>
</comment>
<feature type="compositionally biased region" description="Polar residues" evidence="5">
    <location>
        <begin position="37"/>
        <end position="47"/>
    </location>
</feature>
<feature type="chain" id="PRO_5040421373" description="Dorsal inhibitory axon guidance protein" evidence="6">
    <location>
        <begin position="23"/>
        <end position="372"/>
    </location>
</feature>
<feature type="compositionally biased region" description="Pro residues" evidence="5">
    <location>
        <begin position="185"/>
        <end position="201"/>
    </location>
</feature>
<dbReference type="PANTHER" id="PTHR28610">
    <property type="entry name" value="DRAXIN"/>
    <property type="match status" value="1"/>
</dbReference>
<sequence>MTALPWCLWPALLFGSLAISHSTKLRSWNARRGMTPGFSSPDTQQSRVHGAHGGGRRHGRYSNRLSDASLSRRPLLPMGGPRDDGMGRGGPRPVKLEVATGGGYSWAVKMGGAPPGFRIRSHGPKQHPLRTENAGKDVRHGQHPRHKKQKQGGRRNKARRAKGHFPYLQPGLVQHGEVLEEKPSSVPPSQSPVKPSPPPSPTDTVYSTSPSTSLVTTVKSQQWPAQPPTSTKSQKSGWRNKQHEVLPTLDMTLFDWTDYEDMRPAETWPSYKKKDKWRSKNLSGGNMTADTDTVEPCDHHLDCLSGSCCDLRHHECKPHNRGLNNKCYDDCMCTEGLRCYAKFHRKRRVTRRRGRCVEPESANGDQGAFITV</sequence>
<evidence type="ECO:0000256" key="2">
    <source>
        <dbReference type="ARBA" id="ARBA00022525"/>
    </source>
</evidence>
<dbReference type="GO" id="GO:0007411">
    <property type="term" value="P:axon guidance"/>
    <property type="evidence" value="ECO:0007669"/>
    <property type="project" value="InterPro"/>
</dbReference>
<evidence type="ECO:0000256" key="1">
    <source>
        <dbReference type="ARBA" id="ARBA00022473"/>
    </source>
</evidence>
<evidence type="ECO:0000256" key="4">
    <source>
        <dbReference type="ARBA" id="ARBA00023180"/>
    </source>
</evidence>
<keyword evidence="8" id="KW-1185">Reference proteome</keyword>
<dbReference type="Pfam" id="PF15550">
    <property type="entry name" value="Draxin"/>
    <property type="match status" value="1"/>
</dbReference>